<dbReference type="OrthoDB" id="427711at2759"/>
<feature type="compositionally biased region" description="Polar residues" evidence="1">
    <location>
        <begin position="246"/>
        <end position="257"/>
    </location>
</feature>
<dbReference type="STRING" id="1097556.R4XEI9"/>
<evidence type="ECO:0000313" key="3">
    <source>
        <dbReference type="EMBL" id="CCG82891.1"/>
    </source>
</evidence>
<dbReference type="SUPFAM" id="SSF52113">
    <property type="entry name" value="BRCT domain"/>
    <property type="match status" value="1"/>
</dbReference>
<dbReference type="AlphaFoldDB" id="R4XEI9"/>
<dbReference type="PANTHER" id="PTHR45990:SF1">
    <property type="entry name" value="DNA REPAIR PROTEIN REV1"/>
    <property type="match status" value="1"/>
</dbReference>
<gene>
    <name evidence="3" type="ORF">TAPDE_003042</name>
</gene>
<name>R4XEI9_TAPDE</name>
<keyword evidence="4" id="KW-1185">Reference proteome</keyword>
<evidence type="ECO:0000313" key="4">
    <source>
        <dbReference type="Proteomes" id="UP000013776"/>
    </source>
</evidence>
<dbReference type="GO" id="GO:0017125">
    <property type="term" value="F:deoxycytidyl transferase activity"/>
    <property type="evidence" value="ECO:0007669"/>
    <property type="project" value="TreeGrafter"/>
</dbReference>
<feature type="domain" description="BRCT" evidence="2">
    <location>
        <begin position="131"/>
        <end position="228"/>
    </location>
</feature>
<dbReference type="PROSITE" id="PS50172">
    <property type="entry name" value="BRCT"/>
    <property type="match status" value="1"/>
</dbReference>
<dbReference type="VEuPathDB" id="FungiDB:TAPDE_003042"/>
<evidence type="ECO:0000256" key="1">
    <source>
        <dbReference type="SAM" id="MobiDB-lite"/>
    </source>
</evidence>
<feature type="compositionally biased region" description="Basic and acidic residues" evidence="1">
    <location>
        <begin position="86"/>
        <end position="105"/>
    </location>
</feature>
<dbReference type="SMART" id="SM00292">
    <property type="entry name" value="BRCT"/>
    <property type="match status" value="1"/>
</dbReference>
<evidence type="ECO:0000259" key="2">
    <source>
        <dbReference type="PROSITE" id="PS50172"/>
    </source>
</evidence>
<dbReference type="eggNOG" id="KOG2093">
    <property type="taxonomic scope" value="Eukaryota"/>
</dbReference>
<dbReference type="Proteomes" id="UP000013776">
    <property type="component" value="Unassembled WGS sequence"/>
</dbReference>
<feature type="compositionally biased region" description="Polar residues" evidence="1">
    <location>
        <begin position="7"/>
        <end position="16"/>
    </location>
</feature>
<feature type="region of interest" description="Disordered" evidence="1">
    <location>
        <begin position="78"/>
        <end position="105"/>
    </location>
</feature>
<proteinExistence type="predicted"/>
<feature type="region of interest" description="Disordered" evidence="1">
    <location>
        <begin position="246"/>
        <end position="269"/>
    </location>
</feature>
<dbReference type="EMBL" id="CAHR02000108">
    <property type="protein sequence ID" value="CCG82891.1"/>
    <property type="molecule type" value="Genomic_DNA"/>
</dbReference>
<feature type="region of interest" description="Disordered" evidence="1">
    <location>
        <begin position="1"/>
        <end position="25"/>
    </location>
</feature>
<comment type="caution">
    <text evidence="3">The sequence shown here is derived from an EMBL/GenBank/DDBJ whole genome shotgun (WGS) entry which is preliminary data.</text>
</comment>
<dbReference type="Pfam" id="PF00533">
    <property type="entry name" value="BRCT"/>
    <property type="match status" value="1"/>
</dbReference>
<dbReference type="InterPro" id="IPR036420">
    <property type="entry name" value="BRCT_dom_sf"/>
</dbReference>
<dbReference type="GO" id="GO:0003887">
    <property type="term" value="F:DNA-directed DNA polymerase activity"/>
    <property type="evidence" value="ECO:0007669"/>
    <property type="project" value="TreeGrafter"/>
</dbReference>
<protein>
    <recommendedName>
        <fullName evidence="2">BRCT domain-containing protein</fullName>
    </recommendedName>
</protein>
<dbReference type="GO" id="GO:0070987">
    <property type="term" value="P:error-free translesion synthesis"/>
    <property type="evidence" value="ECO:0007669"/>
    <property type="project" value="TreeGrafter"/>
</dbReference>
<dbReference type="GO" id="GO:0005634">
    <property type="term" value="C:nucleus"/>
    <property type="evidence" value="ECO:0007669"/>
    <property type="project" value="TreeGrafter"/>
</dbReference>
<dbReference type="PANTHER" id="PTHR45990">
    <property type="entry name" value="DNA REPAIR PROTEIN REV1"/>
    <property type="match status" value="1"/>
</dbReference>
<dbReference type="Gene3D" id="3.40.50.10190">
    <property type="entry name" value="BRCT domain"/>
    <property type="match status" value="1"/>
</dbReference>
<organism evidence="3 4">
    <name type="scientific">Taphrina deformans (strain PYCC 5710 / ATCC 11124 / CBS 356.35 / IMI 108563 / JCM 9778 / NBRC 8474)</name>
    <name type="common">Peach leaf curl fungus</name>
    <name type="synonym">Lalaria deformans</name>
    <dbReference type="NCBI Taxonomy" id="1097556"/>
    <lineage>
        <taxon>Eukaryota</taxon>
        <taxon>Fungi</taxon>
        <taxon>Dikarya</taxon>
        <taxon>Ascomycota</taxon>
        <taxon>Taphrinomycotina</taxon>
        <taxon>Taphrinomycetes</taxon>
        <taxon>Taphrinales</taxon>
        <taxon>Taphrinaceae</taxon>
        <taxon>Taphrina</taxon>
    </lineage>
</organism>
<reference evidence="3 4" key="1">
    <citation type="journal article" date="2013" name="MBio">
        <title>Genome sequencing of the plant pathogen Taphrina deformans, the causal agent of peach leaf curl.</title>
        <authorList>
            <person name="Cisse O.H."/>
            <person name="Almeida J.M.G.C.F."/>
            <person name="Fonseca A."/>
            <person name="Kumar A.A."/>
            <person name="Salojaervi J."/>
            <person name="Overmyer K."/>
            <person name="Hauser P.M."/>
            <person name="Pagni M."/>
        </authorList>
    </citation>
    <scope>NUCLEOTIDE SEQUENCE [LARGE SCALE GENOMIC DNA]</scope>
    <source>
        <strain evidence="4">PYCC 5710 / ATCC 11124 / CBS 356.35 / IMI 108563 / JCM 9778 / NBRC 8474</strain>
    </source>
</reference>
<dbReference type="GO" id="GO:0042276">
    <property type="term" value="P:error-prone translesion synthesis"/>
    <property type="evidence" value="ECO:0007669"/>
    <property type="project" value="TreeGrafter"/>
</dbReference>
<sequence>MDKYLNITKSAQTPTTAKRKSKHVDKKMTLKEHIMHVATTPTTGGHDIWQSASTGHQVSEAGAKCVSYNEARLAKLQAQFPPRQPLKRDHDPSAETDQDRKDRDSGHISLFDYNAAENTWHPSPVRPIPSGGSGIFSGCVFYLDGYMGSKMSDHTLRRVLTLNGGTLSLYLKKTRITHVLLSSRGALANSKIKREVEGSRNRVKFVRIDWVHKCLEVGRRIGEWEYSVDRLCGGNRTVASMLSHPADSTVTAHPEQTPSEEETVETKRQLDLLGAEEGERWDAIDR</sequence>
<accession>R4XEI9</accession>
<dbReference type="InterPro" id="IPR001357">
    <property type="entry name" value="BRCT_dom"/>
</dbReference>